<dbReference type="EMBL" id="CP014145">
    <property type="protein sequence ID" value="AMB59256.1"/>
    <property type="molecule type" value="Genomic_DNA"/>
</dbReference>
<dbReference type="Pfam" id="PF02789">
    <property type="entry name" value="Peptidase_M17_N"/>
    <property type="match status" value="1"/>
</dbReference>
<comment type="similarity">
    <text evidence="3 8">Belongs to the peptidase M17 family.</text>
</comment>
<protein>
    <recommendedName>
        <fullName evidence="8">Probable cytosol aminopeptidase</fullName>
        <ecNumber evidence="8">3.4.11.1</ecNumber>
    </recommendedName>
    <alternativeName>
        <fullName evidence="8">Leucine aminopeptidase</fullName>
        <shortName evidence="8">LAP</shortName>
        <ecNumber evidence="8">3.4.11.10</ecNumber>
    </alternativeName>
    <alternativeName>
        <fullName evidence="8">Leucyl aminopeptidase</fullName>
    </alternativeName>
</protein>
<evidence type="ECO:0000256" key="6">
    <source>
        <dbReference type="ARBA" id="ARBA00022801"/>
    </source>
</evidence>
<feature type="active site" evidence="8">
    <location>
        <position position="339"/>
    </location>
</feature>
<feature type="binding site" evidence="8">
    <location>
        <position position="276"/>
    </location>
    <ligand>
        <name>Mn(2+)</name>
        <dbReference type="ChEBI" id="CHEBI:29035"/>
        <label>2</label>
    </ligand>
</feature>
<sequence>MTTSRVAPSAAELDSLSADVLVLGAVSGSDGPVLLGDAPAVEEITAQFATFGFGGKADELLRLPTEDPSFGSVAIIGLGADAGTDAVRNAAASAVRQLAGAESLVLDFGINSAADTIAAVEGATLGAYAFDVFRGKTKAAQKPTAASVTVLSPAAVSAEELARVDVLADAVNFVKDLTNTPGAELYPASFATAAERAADGLPVTVEVWDEAKLSEEGCGGILGVGQGSSRLPRLIKVSYNPAGASKHLAFVGKGITFDTGGNSMKPADFMLTMHHDMAGAATVLAATIAAARLQLNVRVTAWLCVAENLVSGTSIRPNDVLTMRDGTTVEVLNTDAEGRLVMADGLSLASEEHPDAIIDVATLTGAAIVALGRRTAAVMGDDDLVATVVAAGKATGEAHWPMPLPGELRGLLDSRFADLANLNPSVRDAGSLLAGVFLREFIGKTADGSGTIPWAHLDIAGTGTHNGAAYGVTSSGGTGASVRTMITVLEGFAE</sequence>
<keyword evidence="8" id="KW-0963">Cytoplasm</keyword>
<organism evidence="10 11">
    <name type="scientific">Microterricola viridarii</name>
    <dbReference type="NCBI Taxonomy" id="412690"/>
    <lineage>
        <taxon>Bacteria</taxon>
        <taxon>Bacillati</taxon>
        <taxon>Actinomycetota</taxon>
        <taxon>Actinomycetes</taxon>
        <taxon>Micrococcales</taxon>
        <taxon>Microbacteriaceae</taxon>
        <taxon>Microterricola</taxon>
    </lineage>
</organism>
<evidence type="ECO:0000256" key="3">
    <source>
        <dbReference type="ARBA" id="ARBA00009528"/>
    </source>
</evidence>
<feature type="binding site" evidence="8">
    <location>
        <position position="337"/>
    </location>
    <ligand>
        <name>Mn(2+)</name>
        <dbReference type="ChEBI" id="CHEBI:29035"/>
        <label>2</label>
    </ligand>
</feature>
<dbReference type="InterPro" id="IPR043472">
    <property type="entry name" value="Macro_dom-like"/>
</dbReference>
<dbReference type="GO" id="GO:0006508">
    <property type="term" value="P:proteolysis"/>
    <property type="evidence" value="ECO:0007669"/>
    <property type="project" value="UniProtKB-KW"/>
</dbReference>
<dbReference type="OrthoDB" id="9809354at2"/>
<feature type="binding site" evidence="8">
    <location>
        <position position="258"/>
    </location>
    <ligand>
        <name>Mn(2+)</name>
        <dbReference type="ChEBI" id="CHEBI:29035"/>
        <label>2</label>
    </ligand>
</feature>
<name>A0A0X8E566_9MICO</name>
<dbReference type="EC" id="3.4.11.10" evidence="8"/>
<feature type="active site" evidence="8">
    <location>
        <position position="265"/>
    </location>
</feature>
<feature type="binding site" evidence="8">
    <location>
        <position position="337"/>
    </location>
    <ligand>
        <name>Mn(2+)</name>
        <dbReference type="ChEBI" id="CHEBI:29035"/>
        <label>1</label>
    </ligand>
</feature>
<dbReference type="PRINTS" id="PR00481">
    <property type="entry name" value="LAMNOPPTDASE"/>
</dbReference>
<dbReference type="Pfam" id="PF00883">
    <property type="entry name" value="Peptidase_M17"/>
    <property type="match status" value="1"/>
</dbReference>
<dbReference type="GO" id="GO:0070006">
    <property type="term" value="F:metalloaminopeptidase activity"/>
    <property type="evidence" value="ECO:0007669"/>
    <property type="project" value="InterPro"/>
</dbReference>
<dbReference type="PANTHER" id="PTHR11963:SF23">
    <property type="entry name" value="CYTOSOL AMINOPEPTIDASE"/>
    <property type="match status" value="1"/>
</dbReference>
<comment type="catalytic activity">
    <reaction evidence="2 8">
        <text>Release of an N-terminal amino acid, preferentially leucine, but not glutamic or aspartic acids.</text>
        <dbReference type="EC" id="3.4.11.10"/>
    </reaction>
</comment>
<dbReference type="AlphaFoldDB" id="A0A0X8E566"/>
<keyword evidence="6 8" id="KW-0378">Hydrolase</keyword>
<evidence type="ECO:0000256" key="1">
    <source>
        <dbReference type="ARBA" id="ARBA00000135"/>
    </source>
</evidence>
<reference evidence="10 11" key="1">
    <citation type="journal article" date="2016" name="J. Biotechnol.">
        <title>First complete genome sequence of a species in the genus Microterricola, an extremophilic cold active enzyme producing bacterial strain ERGS5:02 isolated from Sikkim Himalaya.</title>
        <authorList>
            <person name="Himanshu"/>
            <person name="Swarnkar M.K."/>
            <person name="Singh D."/>
            <person name="Kumar R."/>
        </authorList>
    </citation>
    <scope>NUCLEOTIDE SEQUENCE [LARGE SCALE GENOMIC DNA]</scope>
    <source>
        <strain evidence="10 11">ERGS5:02</strain>
    </source>
</reference>
<dbReference type="HAMAP" id="MF_00181">
    <property type="entry name" value="Cytosol_peptidase_M17"/>
    <property type="match status" value="1"/>
</dbReference>
<dbReference type="Gene3D" id="3.40.220.10">
    <property type="entry name" value="Leucine Aminopeptidase, subunit E, domain 1"/>
    <property type="match status" value="1"/>
</dbReference>
<evidence type="ECO:0000256" key="5">
    <source>
        <dbReference type="ARBA" id="ARBA00022670"/>
    </source>
</evidence>
<comment type="subcellular location">
    <subcellularLocation>
        <location evidence="8">Cytoplasm</location>
    </subcellularLocation>
</comment>
<dbReference type="Proteomes" id="UP000058305">
    <property type="component" value="Chromosome"/>
</dbReference>
<dbReference type="Gene3D" id="3.40.630.10">
    <property type="entry name" value="Zn peptidases"/>
    <property type="match status" value="1"/>
</dbReference>
<dbReference type="EC" id="3.4.11.1" evidence="8"/>
<feature type="binding site" evidence="8">
    <location>
        <position position="258"/>
    </location>
    <ligand>
        <name>Mn(2+)</name>
        <dbReference type="ChEBI" id="CHEBI:29035"/>
        <label>1</label>
    </ligand>
</feature>
<evidence type="ECO:0000259" key="9">
    <source>
        <dbReference type="PROSITE" id="PS00631"/>
    </source>
</evidence>
<dbReference type="InterPro" id="IPR008283">
    <property type="entry name" value="Peptidase_M17_N"/>
</dbReference>
<keyword evidence="11" id="KW-1185">Reference proteome</keyword>
<dbReference type="SUPFAM" id="SSF53187">
    <property type="entry name" value="Zn-dependent exopeptidases"/>
    <property type="match status" value="1"/>
</dbReference>
<keyword evidence="4 8" id="KW-0031">Aminopeptidase</keyword>
<dbReference type="CDD" id="cd00433">
    <property type="entry name" value="Peptidase_M17"/>
    <property type="match status" value="1"/>
</dbReference>
<dbReference type="NCBIfam" id="NF002073">
    <property type="entry name" value="PRK00913.1-2"/>
    <property type="match status" value="1"/>
</dbReference>
<keyword evidence="8" id="KW-0479">Metal-binding</keyword>
<dbReference type="InterPro" id="IPR000819">
    <property type="entry name" value="Peptidase_M17_C"/>
</dbReference>
<dbReference type="RefSeq" id="WP_067228738.1">
    <property type="nucleotide sequence ID" value="NZ_CP014145.1"/>
</dbReference>
<dbReference type="GO" id="GO:0030145">
    <property type="term" value="F:manganese ion binding"/>
    <property type="evidence" value="ECO:0007669"/>
    <property type="project" value="UniProtKB-UniRule"/>
</dbReference>
<evidence type="ECO:0000256" key="2">
    <source>
        <dbReference type="ARBA" id="ARBA00000967"/>
    </source>
</evidence>
<feature type="binding site" evidence="8">
    <location>
        <position position="335"/>
    </location>
    <ligand>
        <name>Mn(2+)</name>
        <dbReference type="ChEBI" id="CHEBI:29035"/>
        <label>1</label>
    </ligand>
</feature>
<dbReference type="PANTHER" id="PTHR11963">
    <property type="entry name" value="LEUCINE AMINOPEPTIDASE-RELATED"/>
    <property type="match status" value="1"/>
</dbReference>
<dbReference type="SUPFAM" id="SSF52949">
    <property type="entry name" value="Macro domain-like"/>
    <property type="match status" value="1"/>
</dbReference>
<dbReference type="GO" id="GO:0005737">
    <property type="term" value="C:cytoplasm"/>
    <property type="evidence" value="ECO:0007669"/>
    <property type="project" value="UniProtKB-SubCell"/>
</dbReference>
<feature type="binding site" evidence="8">
    <location>
        <position position="253"/>
    </location>
    <ligand>
        <name>Mn(2+)</name>
        <dbReference type="ChEBI" id="CHEBI:29035"/>
        <label>2</label>
    </ligand>
</feature>
<comment type="catalytic activity">
    <reaction evidence="1 8">
        <text>Release of an N-terminal amino acid, Xaa-|-Yaa-, in which Xaa is preferably Leu, but may be other amino acids including Pro although not Arg or Lys, and Yaa may be Pro. Amino acid amides and methyl esters are also readily hydrolyzed, but rates on arylamides are exceedingly low.</text>
        <dbReference type="EC" id="3.4.11.1"/>
    </reaction>
</comment>
<evidence type="ECO:0000256" key="4">
    <source>
        <dbReference type="ARBA" id="ARBA00022438"/>
    </source>
</evidence>
<reference evidence="11" key="2">
    <citation type="submission" date="2016-01" db="EMBL/GenBank/DDBJ databases">
        <title>First complete genome sequence of a species in the genus Microterricola, an extremophilic cold active enzyme producing strain ERGS5:02 isolated from Sikkim Himalaya.</title>
        <authorList>
            <person name="Kumar R."/>
            <person name="Singh D."/>
            <person name="Swarnkar M.K."/>
        </authorList>
    </citation>
    <scope>NUCLEOTIDE SEQUENCE [LARGE SCALE GENOMIC DNA]</scope>
    <source>
        <strain evidence="11">ERGS5:02</strain>
    </source>
</reference>
<evidence type="ECO:0000313" key="11">
    <source>
        <dbReference type="Proteomes" id="UP000058305"/>
    </source>
</evidence>
<proteinExistence type="inferred from homology"/>
<dbReference type="PROSITE" id="PS00631">
    <property type="entry name" value="CYTOSOL_AP"/>
    <property type="match status" value="1"/>
</dbReference>
<keyword evidence="5 8" id="KW-0645">Protease</keyword>
<dbReference type="InterPro" id="IPR023042">
    <property type="entry name" value="Peptidase_M17_leu_NH2_pept"/>
</dbReference>
<accession>A0A0X8E566</accession>
<keyword evidence="8" id="KW-0464">Manganese</keyword>
<dbReference type="KEGG" id="mvd:AWU67_10720"/>
<evidence type="ECO:0000313" key="10">
    <source>
        <dbReference type="EMBL" id="AMB59256.1"/>
    </source>
</evidence>
<evidence type="ECO:0000256" key="7">
    <source>
        <dbReference type="ARBA" id="ARBA00049972"/>
    </source>
</evidence>
<gene>
    <name evidence="8" type="primary">pepA</name>
    <name evidence="10" type="ORF">AWU67_10720</name>
</gene>
<comment type="function">
    <text evidence="7 8">Presumably involved in the processing and regular turnover of intracellular proteins. Catalyzes the removal of unsubstituted N-terminal amino acids from various peptides.</text>
</comment>
<comment type="cofactor">
    <cofactor evidence="8">
        <name>Mn(2+)</name>
        <dbReference type="ChEBI" id="CHEBI:29035"/>
    </cofactor>
    <text evidence="8">Binds 2 manganese ions per subunit.</text>
</comment>
<dbReference type="InterPro" id="IPR011356">
    <property type="entry name" value="Leucine_aapep/pepB"/>
</dbReference>
<feature type="domain" description="Cytosol aminopeptidase" evidence="9">
    <location>
        <begin position="333"/>
        <end position="340"/>
    </location>
</feature>
<evidence type="ECO:0000256" key="8">
    <source>
        <dbReference type="HAMAP-Rule" id="MF_00181"/>
    </source>
</evidence>